<dbReference type="PROSITE" id="PS50118">
    <property type="entry name" value="HMG_BOX_2"/>
    <property type="match status" value="1"/>
</dbReference>
<dbReference type="GO" id="GO:0001228">
    <property type="term" value="F:DNA-binding transcription activator activity, RNA polymerase II-specific"/>
    <property type="evidence" value="ECO:0007669"/>
    <property type="project" value="TreeGrafter"/>
</dbReference>
<feature type="compositionally biased region" description="Polar residues" evidence="4">
    <location>
        <begin position="63"/>
        <end position="79"/>
    </location>
</feature>
<feature type="region of interest" description="Disordered" evidence="4">
    <location>
        <begin position="168"/>
        <end position="207"/>
    </location>
</feature>
<feature type="domain" description="HMG box" evidence="5">
    <location>
        <begin position="298"/>
        <end position="369"/>
    </location>
</feature>
<comment type="caution">
    <text evidence="6">The sequence shown here is derived from an EMBL/GenBank/DDBJ whole genome shotgun (WGS) entry which is preliminary data.</text>
</comment>
<dbReference type="InterPro" id="IPR009071">
    <property type="entry name" value="HMG_box_dom"/>
</dbReference>
<feature type="compositionally biased region" description="Basic residues" evidence="4">
    <location>
        <begin position="186"/>
        <end position="204"/>
    </location>
</feature>
<organism evidence="6 7">
    <name type="scientific">Cladosporium halotolerans</name>
    <dbReference type="NCBI Taxonomy" id="1052096"/>
    <lineage>
        <taxon>Eukaryota</taxon>
        <taxon>Fungi</taxon>
        <taxon>Dikarya</taxon>
        <taxon>Ascomycota</taxon>
        <taxon>Pezizomycotina</taxon>
        <taxon>Dothideomycetes</taxon>
        <taxon>Dothideomycetidae</taxon>
        <taxon>Cladosporiales</taxon>
        <taxon>Cladosporiaceae</taxon>
        <taxon>Cladosporium</taxon>
    </lineage>
</organism>
<evidence type="ECO:0000313" key="6">
    <source>
        <dbReference type="EMBL" id="KAL1587643.1"/>
    </source>
</evidence>
<dbReference type="GeneID" id="96005063"/>
<keyword evidence="7" id="KW-1185">Reference proteome</keyword>
<feature type="compositionally biased region" description="Basic and acidic residues" evidence="4">
    <location>
        <begin position="595"/>
        <end position="614"/>
    </location>
</feature>
<feature type="DNA-binding region" description="HMG box" evidence="3">
    <location>
        <begin position="298"/>
        <end position="369"/>
    </location>
</feature>
<feature type="compositionally biased region" description="Acidic residues" evidence="4">
    <location>
        <begin position="572"/>
        <end position="583"/>
    </location>
</feature>
<reference evidence="6 7" key="1">
    <citation type="journal article" date="2020" name="Microbiol. Resour. Announc.">
        <title>Draft Genome Sequence of a Cladosporium Species Isolated from the Mesophotic Ascidian Didemnum maculosum.</title>
        <authorList>
            <person name="Gioti A."/>
            <person name="Siaperas R."/>
            <person name="Nikolaivits E."/>
            <person name="Le Goff G."/>
            <person name="Ouazzani J."/>
            <person name="Kotoulas G."/>
            <person name="Topakas E."/>
        </authorList>
    </citation>
    <scope>NUCLEOTIDE SEQUENCE [LARGE SCALE GENOMIC DNA]</scope>
    <source>
        <strain evidence="6 7">TM138-S3</strain>
    </source>
</reference>
<dbReference type="Gene3D" id="1.10.30.10">
    <property type="entry name" value="High mobility group box domain"/>
    <property type="match status" value="1"/>
</dbReference>
<dbReference type="PANTHER" id="PTHR10270">
    <property type="entry name" value="SOX TRANSCRIPTION FACTOR"/>
    <property type="match status" value="1"/>
</dbReference>
<dbReference type="EMBL" id="JAAQHG020000009">
    <property type="protein sequence ID" value="KAL1587643.1"/>
    <property type="molecule type" value="Genomic_DNA"/>
</dbReference>
<dbReference type="GO" id="GO:0030154">
    <property type="term" value="P:cell differentiation"/>
    <property type="evidence" value="ECO:0007669"/>
    <property type="project" value="TreeGrafter"/>
</dbReference>
<evidence type="ECO:0000256" key="2">
    <source>
        <dbReference type="ARBA" id="ARBA00023163"/>
    </source>
</evidence>
<dbReference type="PANTHER" id="PTHR10270:SF161">
    <property type="entry name" value="SEX-DETERMINING REGION Y PROTEIN"/>
    <property type="match status" value="1"/>
</dbReference>
<protein>
    <recommendedName>
        <fullName evidence="5">HMG box domain-containing protein</fullName>
    </recommendedName>
</protein>
<sequence>MQSQSNGKPPVNPSPTDVNNLGNLGNFNVDDFAFGDLGADFNETFPMQFDEGSGYDGSLLDQPATTPSFLGAMNNTPSPFTHAPQELIPTQQTIGPSPIALTPSQALPTPPPGIAYHPLVGWYYPVPAPVAGFPPPLMMPPNFAPTMAIPAMPMPFANPPVPAYAPIAAPANPSSEEVESSTDDKKRKRSYVSHSRSSSRHKCKYGPGAYLAEQAQRRAEGDHSGPRPVSRDSVDYHTAYSKSARPSQETMAKATPNPSAPKPARNNGNASGQMKELNAATVQRCRCPPAKSVAAAHIPRPRNAFIIFRNDFAARWPTSREKKRGQQNTQISSVAGKTWKGLTEKERDVYRRRAAEEAEQHKIMYPEYSYAPMKKIQSQFGQPSCTCGAYALNMAELERLRKGAPTPENKFTGPGVDTDNDEEVDHVASRTRSQSRGNIIQAPTPQMAPFSFGANMPDFGFSLESQNAAATEEWAALQAFNAAHDEPEEPPAKRRSPRSGKKSVSYAEASESEHEVNFTTPRKHRPAPISTSRKPSSTQLSEIKSADFFVFTYDDDEEGPAARTRSRSTAGIDEDLFGPEDIGENIVVASPKSNEASEKRQTRSSSRNKERQGS</sequence>
<dbReference type="Pfam" id="PF00505">
    <property type="entry name" value="HMG_box"/>
    <property type="match status" value="1"/>
</dbReference>
<dbReference type="SUPFAM" id="SSF47095">
    <property type="entry name" value="HMG-box"/>
    <property type="match status" value="1"/>
</dbReference>
<keyword evidence="3" id="KW-0539">Nucleus</keyword>
<name>A0AB34KWH0_9PEZI</name>
<evidence type="ECO:0000313" key="7">
    <source>
        <dbReference type="Proteomes" id="UP000803884"/>
    </source>
</evidence>
<feature type="region of interest" description="Disordered" evidence="4">
    <location>
        <begin position="1"/>
        <end position="22"/>
    </location>
</feature>
<dbReference type="InterPro" id="IPR050140">
    <property type="entry name" value="SRY-related_HMG-box_TF-like"/>
</dbReference>
<feature type="region of interest" description="Disordered" evidence="4">
    <location>
        <begin position="215"/>
        <end position="234"/>
    </location>
</feature>
<proteinExistence type="predicted"/>
<feature type="region of interest" description="Disordered" evidence="4">
    <location>
        <begin position="318"/>
        <end position="339"/>
    </location>
</feature>
<feature type="region of interest" description="Disordered" evidence="4">
    <location>
        <begin position="482"/>
        <end position="614"/>
    </location>
</feature>
<dbReference type="CDD" id="cd01389">
    <property type="entry name" value="HMG-box_ROX1-like"/>
    <property type="match status" value="1"/>
</dbReference>
<gene>
    <name evidence="6" type="ORF">WHR41_03619</name>
</gene>
<keyword evidence="1 3" id="KW-0238">DNA-binding</keyword>
<dbReference type="Proteomes" id="UP000803884">
    <property type="component" value="Unassembled WGS sequence"/>
</dbReference>
<dbReference type="RefSeq" id="XP_069230748.1">
    <property type="nucleotide sequence ID" value="XM_069372225.1"/>
</dbReference>
<dbReference type="InterPro" id="IPR036910">
    <property type="entry name" value="HMG_box_dom_sf"/>
</dbReference>
<evidence type="ECO:0000256" key="1">
    <source>
        <dbReference type="ARBA" id="ARBA00023125"/>
    </source>
</evidence>
<dbReference type="GO" id="GO:0005634">
    <property type="term" value="C:nucleus"/>
    <property type="evidence" value="ECO:0007669"/>
    <property type="project" value="UniProtKB-UniRule"/>
</dbReference>
<feature type="region of interest" description="Disordered" evidence="4">
    <location>
        <begin position="239"/>
        <end position="271"/>
    </location>
</feature>
<dbReference type="GO" id="GO:0000978">
    <property type="term" value="F:RNA polymerase II cis-regulatory region sequence-specific DNA binding"/>
    <property type="evidence" value="ECO:0007669"/>
    <property type="project" value="TreeGrafter"/>
</dbReference>
<feature type="region of interest" description="Disordered" evidence="4">
    <location>
        <begin position="52"/>
        <end position="84"/>
    </location>
</feature>
<feature type="compositionally biased region" description="Polar residues" evidence="4">
    <location>
        <begin position="326"/>
        <end position="335"/>
    </location>
</feature>
<keyword evidence="2" id="KW-0804">Transcription</keyword>
<evidence type="ECO:0000259" key="5">
    <source>
        <dbReference type="PROSITE" id="PS50118"/>
    </source>
</evidence>
<dbReference type="SMART" id="SM00398">
    <property type="entry name" value="HMG"/>
    <property type="match status" value="1"/>
</dbReference>
<feature type="compositionally biased region" description="Polar residues" evidence="4">
    <location>
        <begin position="240"/>
        <end position="250"/>
    </location>
</feature>
<accession>A0AB34KWH0</accession>
<evidence type="ECO:0000256" key="4">
    <source>
        <dbReference type="SAM" id="MobiDB-lite"/>
    </source>
</evidence>
<dbReference type="AlphaFoldDB" id="A0AB34KWH0"/>
<feature type="compositionally biased region" description="Polar residues" evidence="4">
    <location>
        <begin position="529"/>
        <end position="542"/>
    </location>
</feature>
<evidence type="ECO:0000256" key="3">
    <source>
        <dbReference type="PROSITE-ProRule" id="PRU00267"/>
    </source>
</evidence>